<reference evidence="6" key="1">
    <citation type="journal article" date="2019" name="Int. J. Syst. Evol. Microbiol.">
        <title>The Global Catalogue of Microorganisms (GCM) 10K type strain sequencing project: providing services to taxonomists for standard genome sequencing and annotation.</title>
        <authorList>
            <consortium name="The Broad Institute Genomics Platform"/>
            <consortium name="The Broad Institute Genome Sequencing Center for Infectious Disease"/>
            <person name="Wu L."/>
            <person name="Ma J."/>
        </authorList>
    </citation>
    <scope>NUCLEOTIDE SEQUENCE [LARGE SCALE GENOMIC DNA]</scope>
    <source>
        <strain evidence="6">CCM 7941</strain>
    </source>
</reference>
<comment type="caution">
    <text evidence="5">The sequence shown here is derived from an EMBL/GenBank/DDBJ whole genome shotgun (WGS) entry which is preliminary data.</text>
</comment>
<dbReference type="InterPro" id="IPR014710">
    <property type="entry name" value="RmlC-like_jellyroll"/>
</dbReference>
<dbReference type="Pfam" id="PF00027">
    <property type="entry name" value="cNMP_binding"/>
    <property type="match status" value="1"/>
</dbReference>
<dbReference type="SUPFAM" id="SSF51206">
    <property type="entry name" value="cAMP-binding domain-like"/>
    <property type="match status" value="1"/>
</dbReference>
<dbReference type="EMBL" id="JBHRUV010000031">
    <property type="protein sequence ID" value="MFC3266177.1"/>
    <property type="molecule type" value="Genomic_DNA"/>
</dbReference>
<feature type="domain" description="HTH crp-type" evidence="4">
    <location>
        <begin position="142"/>
        <end position="219"/>
    </location>
</feature>
<dbReference type="CDD" id="cd00038">
    <property type="entry name" value="CAP_ED"/>
    <property type="match status" value="1"/>
</dbReference>
<dbReference type="Proteomes" id="UP001595536">
    <property type="component" value="Unassembled WGS sequence"/>
</dbReference>
<dbReference type="Pfam" id="PF13545">
    <property type="entry name" value="HTH_Crp_2"/>
    <property type="match status" value="1"/>
</dbReference>
<dbReference type="InterPro" id="IPR018335">
    <property type="entry name" value="Tscrpt_reg_HTH_Crp-type_CS"/>
</dbReference>
<dbReference type="CDD" id="cd00092">
    <property type="entry name" value="HTH_CRP"/>
    <property type="match status" value="1"/>
</dbReference>
<dbReference type="PROSITE" id="PS51063">
    <property type="entry name" value="HTH_CRP_2"/>
    <property type="match status" value="1"/>
</dbReference>
<keyword evidence="3" id="KW-0804">Transcription</keyword>
<evidence type="ECO:0000259" key="4">
    <source>
        <dbReference type="PROSITE" id="PS51063"/>
    </source>
</evidence>
<protein>
    <submittedName>
        <fullName evidence="5">Helix-turn-helix domain-containing protein</fullName>
    </submittedName>
</protein>
<evidence type="ECO:0000313" key="5">
    <source>
        <dbReference type="EMBL" id="MFC3266177.1"/>
    </source>
</evidence>
<dbReference type="InterPro" id="IPR012318">
    <property type="entry name" value="HTH_CRP"/>
</dbReference>
<dbReference type="InterPro" id="IPR000595">
    <property type="entry name" value="cNMP-bd_dom"/>
</dbReference>
<evidence type="ECO:0000313" key="6">
    <source>
        <dbReference type="Proteomes" id="UP001595536"/>
    </source>
</evidence>
<dbReference type="Gene3D" id="2.60.120.10">
    <property type="entry name" value="Jelly Rolls"/>
    <property type="match status" value="1"/>
</dbReference>
<dbReference type="PANTHER" id="PTHR24567">
    <property type="entry name" value="CRP FAMILY TRANSCRIPTIONAL REGULATORY PROTEIN"/>
    <property type="match status" value="1"/>
</dbReference>
<sequence>MCDCLGDDELAQAADLSRRLVYRAGQTLTPEGLAPAGAGGDGAPGGCVFNVRSGMARLARTLPDGRRQIVGFALPGDFIGFDPAARPVCAVEAVTDMAVCAFSRRAFLALAGRLPHMGRRLHELAVEELACAREQMVLLGRRTAEERLACFLLLLDRRWAEIAGGRVRQQPETPLPMSRRDIADYLGLTIETVSRTFRRLAQQQALVITPAGVRIRDPERLRELAAL</sequence>
<accession>A0ABV7LE41</accession>
<keyword evidence="6" id="KW-1185">Reference proteome</keyword>
<dbReference type="PROSITE" id="PS00042">
    <property type="entry name" value="HTH_CRP_1"/>
    <property type="match status" value="1"/>
</dbReference>
<dbReference type="PRINTS" id="PR00034">
    <property type="entry name" value="HTHCRP"/>
</dbReference>
<dbReference type="InterPro" id="IPR050397">
    <property type="entry name" value="Env_Response_Regulators"/>
</dbReference>
<dbReference type="SUPFAM" id="SSF46785">
    <property type="entry name" value="Winged helix' DNA-binding domain"/>
    <property type="match status" value="1"/>
</dbReference>
<dbReference type="PANTHER" id="PTHR24567:SF75">
    <property type="entry name" value="FUMARATE AND NITRATE REDUCTION REGULATORY PROTEIN"/>
    <property type="match status" value="1"/>
</dbReference>
<dbReference type="Gene3D" id="1.10.10.10">
    <property type="entry name" value="Winged helix-like DNA-binding domain superfamily/Winged helix DNA-binding domain"/>
    <property type="match status" value="1"/>
</dbReference>
<dbReference type="SMART" id="SM00100">
    <property type="entry name" value="cNMP"/>
    <property type="match status" value="1"/>
</dbReference>
<proteinExistence type="predicted"/>
<dbReference type="SMART" id="SM00419">
    <property type="entry name" value="HTH_CRP"/>
    <property type="match status" value="1"/>
</dbReference>
<organism evidence="5 6">
    <name type="scientific">Camelimonas abortus</name>
    <dbReference type="NCBI Taxonomy" id="1017184"/>
    <lineage>
        <taxon>Bacteria</taxon>
        <taxon>Pseudomonadati</taxon>
        <taxon>Pseudomonadota</taxon>
        <taxon>Alphaproteobacteria</taxon>
        <taxon>Hyphomicrobiales</taxon>
        <taxon>Chelatococcaceae</taxon>
        <taxon>Camelimonas</taxon>
    </lineage>
</organism>
<keyword evidence="1" id="KW-0805">Transcription regulation</keyword>
<keyword evidence="2" id="KW-0238">DNA-binding</keyword>
<dbReference type="InterPro" id="IPR036388">
    <property type="entry name" value="WH-like_DNA-bd_sf"/>
</dbReference>
<evidence type="ECO:0000256" key="2">
    <source>
        <dbReference type="ARBA" id="ARBA00023125"/>
    </source>
</evidence>
<dbReference type="RefSeq" id="WP_376868816.1">
    <property type="nucleotide sequence ID" value="NZ_JBHRUV010000031.1"/>
</dbReference>
<evidence type="ECO:0000256" key="3">
    <source>
        <dbReference type="ARBA" id="ARBA00023163"/>
    </source>
</evidence>
<evidence type="ECO:0000256" key="1">
    <source>
        <dbReference type="ARBA" id="ARBA00023015"/>
    </source>
</evidence>
<name>A0ABV7LE41_9HYPH</name>
<dbReference type="InterPro" id="IPR018490">
    <property type="entry name" value="cNMP-bd_dom_sf"/>
</dbReference>
<dbReference type="InterPro" id="IPR036390">
    <property type="entry name" value="WH_DNA-bd_sf"/>
</dbReference>
<gene>
    <name evidence="5" type="ORF">ACFOEX_07410</name>
</gene>